<evidence type="ECO:0008006" key="4">
    <source>
        <dbReference type="Google" id="ProtNLM"/>
    </source>
</evidence>
<keyword evidence="3" id="KW-1185">Reference proteome</keyword>
<gene>
    <name evidence="2" type="ORF">QLQ84_08030</name>
</gene>
<evidence type="ECO:0000256" key="1">
    <source>
        <dbReference type="SAM" id="MobiDB-lite"/>
    </source>
</evidence>
<dbReference type="EMBL" id="JASCQO010000035">
    <property type="protein sequence ID" value="MDI5933740.1"/>
    <property type="molecule type" value="Genomic_DNA"/>
</dbReference>
<organism evidence="2 3">
    <name type="scientific">Halomonas kalidii</name>
    <dbReference type="NCBI Taxonomy" id="3043293"/>
    <lineage>
        <taxon>Bacteria</taxon>
        <taxon>Pseudomonadati</taxon>
        <taxon>Pseudomonadota</taxon>
        <taxon>Gammaproteobacteria</taxon>
        <taxon>Oceanospirillales</taxon>
        <taxon>Halomonadaceae</taxon>
        <taxon>Halomonas</taxon>
    </lineage>
</organism>
<evidence type="ECO:0000313" key="2">
    <source>
        <dbReference type="EMBL" id="MDI5933740.1"/>
    </source>
</evidence>
<proteinExistence type="predicted"/>
<feature type="region of interest" description="Disordered" evidence="1">
    <location>
        <begin position="266"/>
        <end position="285"/>
    </location>
</feature>
<protein>
    <recommendedName>
        <fullName evidence="4">Lysozyme family protein</fullName>
    </recommendedName>
</protein>
<sequence>MAITLNAGLRREYEQLFENCRIRPERMAEVERTIDKLVQHRSRYDTVTARRGVPWSFVALVHNMESGGNFSCHLHNGDPLTARTVQVPAGRPKQGSPPFTWEESAADAMALKQLGERTDWSLAGTLFQLERYNGWGYRRHHPEVLSPYLWSFSEHYTRGKYVADGRWSDTAVSRQCGAAVVLRRLAEKGLVDFTDRPRVTLYAATDAEPAESEPLVPRHATRRTADAERAENLQRWLNTFPGIFLKVDGIPGDNTSGAYRAATGHYLPGDPRAGQEPPCTQAISS</sequence>
<name>A0ABT6VIE1_9GAMM</name>
<accession>A0ABT6VIE1</accession>
<reference evidence="2 3" key="1">
    <citation type="submission" date="2023-04" db="EMBL/GenBank/DDBJ databases">
        <title>Halomonas strains isolated from rhizosphere soil.</title>
        <authorList>
            <person name="Xu L."/>
            <person name="Sun J.-Q."/>
        </authorList>
    </citation>
    <scope>NUCLEOTIDE SEQUENCE [LARGE SCALE GENOMIC DNA]</scope>
    <source>
        <strain evidence="2 3">LN1S58</strain>
    </source>
</reference>
<dbReference type="Proteomes" id="UP001244242">
    <property type="component" value="Unassembled WGS sequence"/>
</dbReference>
<dbReference type="RefSeq" id="WP_282721242.1">
    <property type="nucleotide sequence ID" value="NZ_JASCQO010000035.1"/>
</dbReference>
<comment type="caution">
    <text evidence="2">The sequence shown here is derived from an EMBL/GenBank/DDBJ whole genome shotgun (WGS) entry which is preliminary data.</text>
</comment>
<evidence type="ECO:0000313" key="3">
    <source>
        <dbReference type="Proteomes" id="UP001244242"/>
    </source>
</evidence>